<dbReference type="RefSeq" id="WP_161352360.1">
    <property type="nucleotide sequence ID" value="NZ_WTUX01000017.1"/>
</dbReference>
<dbReference type="Proteomes" id="UP000467322">
    <property type="component" value="Unassembled WGS sequence"/>
</dbReference>
<evidence type="ECO:0000313" key="4">
    <source>
        <dbReference type="Proteomes" id="UP000467322"/>
    </source>
</evidence>
<dbReference type="InterPro" id="IPR024432">
    <property type="entry name" value="Put_RecE_PDDEXK-like_dom"/>
</dbReference>
<accession>A0A845M1L3</accession>
<name>A0A845M1L3_9RHOB</name>
<dbReference type="EMBL" id="WTUX01000017">
    <property type="protein sequence ID" value="MZR14250.1"/>
    <property type="molecule type" value="Genomic_DNA"/>
</dbReference>
<evidence type="ECO:0000256" key="1">
    <source>
        <dbReference type="SAM" id="MobiDB-lite"/>
    </source>
</evidence>
<dbReference type="Pfam" id="PF12684">
    <property type="entry name" value="DUF3799"/>
    <property type="match status" value="1"/>
</dbReference>
<dbReference type="Gene3D" id="3.90.320.10">
    <property type="match status" value="1"/>
</dbReference>
<sequence>MKEREPLPAGVHDIPGDRYHADPCEKPSLSSTLAKTLLAKSPRHAWTESPRLNPDWEPTEKKTFDIGRAAHRAVLGKGGDYVAIPDHLLATNGAASTKAAKEFIDDARAAGLVPLKSEEVEAIETMRDVAALRLAENRIDFDPDRSELSALSEIDGVHCRAMLDHVPLAASDPIYDFKTCESAALDACERAILNYGYDVQAEHYRQVWKAATGEDRVFRFVFQEKTAPFEISVVEVGPDTLSLACKKIARAREIWRLCLREDRWPGYPAGVHRIELPEWHHARWLERESVEADYRRRTGKDIIEFAMRMQAPETKEGALT</sequence>
<comment type="caution">
    <text evidence="3">The sequence shown here is derived from an EMBL/GenBank/DDBJ whole genome shotgun (WGS) entry which is preliminary data.</text>
</comment>
<protein>
    <recommendedName>
        <fullName evidence="2">Putative exodeoxyribonuclease 8 PDDEXK-like domain-containing protein</fullName>
    </recommendedName>
</protein>
<gene>
    <name evidence="3" type="ORF">GQE99_14600</name>
</gene>
<organism evidence="3 4">
    <name type="scientific">Maritimibacter harenae</name>
    <dbReference type="NCBI Taxonomy" id="2606218"/>
    <lineage>
        <taxon>Bacteria</taxon>
        <taxon>Pseudomonadati</taxon>
        <taxon>Pseudomonadota</taxon>
        <taxon>Alphaproteobacteria</taxon>
        <taxon>Rhodobacterales</taxon>
        <taxon>Roseobacteraceae</taxon>
        <taxon>Maritimibacter</taxon>
    </lineage>
</organism>
<proteinExistence type="predicted"/>
<feature type="compositionally biased region" description="Basic and acidic residues" evidence="1">
    <location>
        <begin position="14"/>
        <end position="25"/>
    </location>
</feature>
<evidence type="ECO:0000259" key="2">
    <source>
        <dbReference type="Pfam" id="PF12684"/>
    </source>
</evidence>
<evidence type="ECO:0000313" key="3">
    <source>
        <dbReference type="EMBL" id="MZR14250.1"/>
    </source>
</evidence>
<feature type="region of interest" description="Disordered" evidence="1">
    <location>
        <begin position="1"/>
        <end position="26"/>
    </location>
</feature>
<feature type="domain" description="Putative exodeoxyribonuclease 8 PDDEXK-like" evidence="2">
    <location>
        <begin position="41"/>
        <end position="267"/>
    </location>
</feature>
<dbReference type="InterPro" id="IPR011604">
    <property type="entry name" value="PDDEXK-like_dom_sf"/>
</dbReference>
<keyword evidence="4" id="KW-1185">Reference proteome</keyword>
<reference evidence="3 4" key="1">
    <citation type="submission" date="2019-12" db="EMBL/GenBank/DDBJ databases">
        <title>Maritimibacter sp. nov. sp. isolated from sea sand.</title>
        <authorList>
            <person name="Kim J."/>
            <person name="Jeong S.E."/>
            <person name="Jung H.S."/>
            <person name="Jeon C.O."/>
        </authorList>
    </citation>
    <scope>NUCLEOTIDE SEQUENCE [LARGE SCALE GENOMIC DNA]</scope>
    <source>
        <strain evidence="3 4">DP07</strain>
    </source>
</reference>
<dbReference type="AlphaFoldDB" id="A0A845M1L3"/>